<reference evidence="4 5" key="1">
    <citation type="submission" date="2018-04" db="EMBL/GenBank/DDBJ databases">
        <title>Chitinophaga fuyangensis sp. nov., isolated from soil in a chemical factory.</title>
        <authorList>
            <person name="Chen K."/>
        </authorList>
    </citation>
    <scope>NUCLEOTIDE SEQUENCE [LARGE SCALE GENOMIC DNA]</scope>
    <source>
        <strain evidence="4 5">LY-1</strain>
    </source>
</reference>
<evidence type="ECO:0000313" key="4">
    <source>
        <dbReference type="EMBL" id="PUZ28024.1"/>
    </source>
</evidence>
<dbReference type="EMBL" id="QCYK01000001">
    <property type="protein sequence ID" value="PUZ28024.1"/>
    <property type="molecule type" value="Genomic_DNA"/>
</dbReference>
<dbReference type="InterPro" id="IPR002901">
    <property type="entry name" value="MGlyc_endo_b_GlcNAc-like_dom"/>
</dbReference>
<protein>
    <submittedName>
        <fullName evidence="4">Muramidase</fullName>
    </submittedName>
</protein>
<evidence type="ECO:0000259" key="3">
    <source>
        <dbReference type="SMART" id="SM00047"/>
    </source>
</evidence>
<comment type="caution">
    <text evidence="4">The sequence shown here is derived from an EMBL/GenBank/DDBJ whole genome shotgun (WGS) entry which is preliminary data.</text>
</comment>
<feature type="signal peptide" evidence="2">
    <location>
        <begin position="1"/>
        <end position="25"/>
    </location>
</feature>
<name>A0A2T7BK20_9BACT</name>
<feature type="domain" description="Mannosyl-glycoprotein endo-beta-N-acetylglucosamidase-like" evidence="3">
    <location>
        <begin position="19"/>
        <end position="164"/>
    </location>
</feature>
<feature type="chain" id="PRO_5015475957" evidence="2">
    <location>
        <begin position="26"/>
        <end position="172"/>
    </location>
</feature>
<dbReference type="Gene3D" id="1.10.530.10">
    <property type="match status" value="1"/>
</dbReference>
<evidence type="ECO:0000256" key="1">
    <source>
        <dbReference type="ARBA" id="ARBA00022801"/>
    </source>
</evidence>
<keyword evidence="1" id="KW-0378">Hydrolase</keyword>
<dbReference type="InterPro" id="IPR051056">
    <property type="entry name" value="Glycosyl_Hydrolase_73"/>
</dbReference>
<dbReference type="SMART" id="SM00047">
    <property type="entry name" value="LYZ2"/>
    <property type="match status" value="1"/>
</dbReference>
<dbReference type="Proteomes" id="UP000244450">
    <property type="component" value="Unassembled WGS sequence"/>
</dbReference>
<proteinExistence type="predicted"/>
<evidence type="ECO:0000313" key="5">
    <source>
        <dbReference type="Proteomes" id="UP000244450"/>
    </source>
</evidence>
<dbReference type="RefSeq" id="WP_108684665.1">
    <property type="nucleotide sequence ID" value="NZ_QCYK01000001.1"/>
</dbReference>
<dbReference type="OrthoDB" id="1371721at2"/>
<evidence type="ECO:0000256" key="2">
    <source>
        <dbReference type="SAM" id="SignalP"/>
    </source>
</evidence>
<dbReference type="PANTHER" id="PTHR33308:SF9">
    <property type="entry name" value="PEPTIDOGLYCAN HYDROLASE FLGJ"/>
    <property type="match status" value="1"/>
</dbReference>
<keyword evidence="2" id="KW-0732">Signal</keyword>
<organism evidence="4 5">
    <name type="scientific">Chitinophaga parva</name>
    <dbReference type="NCBI Taxonomy" id="2169414"/>
    <lineage>
        <taxon>Bacteria</taxon>
        <taxon>Pseudomonadati</taxon>
        <taxon>Bacteroidota</taxon>
        <taxon>Chitinophagia</taxon>
        <taxon>Chitinophagales</taxon>
        <taxon>Chitinophagaceae</taxon>
        <taxon>Chitinophaga</taxon>
    </lineage>
</organism>
<accession>A0A2T7BK20</accession>
<dbReference type="PANTHER" id="PTHR33308">
    <property type="entry name" value="PEPTIDOGLYCAN HYDROLASE FLGJ"/>
    <property type="match status" value="1"/>
</dbReference>
<dbReference type="GO" id="GO:0004040">
    <property type="term" value="F:amidase activity"/>
    <property type="evidence" value="ECO:0007669"/>
    <property type="project" value="InterPro"/>
</dbReference>
<keyword evidence="5" id="KW-1185">Reference proteome</keyword>
<dbReference type="Pfam" id="PF01832">
    <property type="entry name" value="Glucosaminidase"/>
    <property type="match status" value="1"/>
</dbReference>
<dbReference type="AlphaFoldDB" id="A0A2T7BK20"/>
<sequence length="172" mass="19340">MKCSKIFRALVLTLSLLVLVTMAQAQQYNAKSYLHEFKPVAQQLMRESGIPASVILGVAMLESGMGNSKNARLLHNHFGIVGKNNLHKKGTYHSKYREYTTAEASFQSFVKTLKKKRWYGSVKGSSDYALWLKHMHAGKYSSAGNVWVSRVTAIITRYKLHALDADMTLAKE</sequence>
<gene>
    <name evidence="4" type="ORF">DCC81_00630</name>
</gene>